<dbReference type="Proteomes" id="UP000198923">
    <property type="component" value="Unassembled WGS sequence"/>
</dbReference>
<organism evidence="3 4">
    <name type="scientific">Sinosporangium album</name>
    <dbReference type="NCBI Taxonomy" id="504805"/>
    <lineage>
        <taxon>Bacteria</taxon>
        <taxon>Bacillati</taxon>
        <taxon>Actinomycetota</taxon>
        <taxon>Actinomycetes</taxon>
        <taxon>Streptosporangiales</taxon>
        <taxon>Streptosporangiaceae</taxon>
        <taxon>Sinosporangium</taxon>
    </lineage>
</organism>
<dbReference type="EMBL" id="FNCN01000006">
    <property type="protein sequence ID" value="SDG64307.1"/>
    <property type="molecule type" value="Genomic_DNA"/>
</dbReference>
<sequence>MTPVDAERGEARGEAVQELLKPHYESEPLPTRLLRYVREFISDLLDSATGGTVGGIAAAILLVALLLALAGLLLWWARRADRGRRAVATGDLFGGGVHTAAEHRRAADALAAEGRWTEAIQERLRAVARDLEERALVDAMPGRTAGELAADGGRALPPLAADLAAAAHLFDDVTYGEVPGTGDGYATMRDLDERLRQARPVAAAGQPGGAP</sequence>
<proteinExistence type="predicted"/>
<dbReference type="AlphaFoldDB" id="A0A1G7VX63"/>
<protein>
    <recommendedName>
        <fullName evidence="2">Protein-glutamine gamma-glutamyltransferase-like C-terminal domain-containing protein</fullName>
    </recommendedName>
</protein>
<keyword evidence="1" id="KW-0472">Membrane</keyword>
<dbReference type="RefSeq" id="WP_093169783.1">
    <property type="nucleotide sequence ID" value="NZ_FNCN01000006.1"/>
</dbReference>
<dbReference type="OrthoDB" id="3389322at2"/>
<evidence type="ECO:0000256" key="1">
    <source>
        <dbReference type="SAM" id="Phobius"/>
    </source>
</evidence>
<evidence type="ECO:0000313" key="3">
    <source>
        <dbReference type="EMBL" id="SDG64307.1"/>
    </source>
</evidence>
<keyword evidence="1" id="KW-1133">Transmembrane helix</keyword>
<keyword evidence="1" id="KW-0812">Transmembrane</keyword>
<feature type="transmembrane region" description="Helical" evidence="1">
    <location>
        <begin position="53"/>
        <end position="76"/>
    </location>
</feature>
<name>A0A1G7VX63_9ACTN</name>
<dbReference type="InterPro" id="IPR025403">
    <property type="entry name" value="TgpA-like_C"/>
</dbReference>
<evidence type="ECO:0000259" key="2">
    <source>
        <dbReference type="Pfam" id="PF13559"/>
    </source>
</evidence>
<evidence type="ECO:0000313" key="4">
    <source>
        <dbReference type="Proteomes" id="UP000198923"/>
    </source>
</evidence>
<accession>A0A1G7VX63</accession>
<feature type="domain" description="Protein-glutamine gamma-glutamyltransferase-like C-terminal" evidence="2">
    <location>
        <begin position="124"/>
        <end position="193"/>
    </location>
</feature>
<gene>
    <name evidence="3" type="ORF">SAMN05421505_10696</name>
</gene>
<dbReference type="Pfam" id="PF13559">
    <property type="entry name" value="DUF4129"/>
    <property type="match status" value="1"/>
</dbReference>
<reference evidence="3 4" key="1">
    <citation type="submission" date="2016-10" db="EMBL/GenBank/DDBJ databases">
        <authorList>
            <person name="de Groot N.N."/>
        </authorList>
    </citation>
    <scope>NUCLEOTIDE SEQUENCE [LARGE SCALE GENOMIC DNA]</scope>
    <source>
        <strain evidence="3 4">CPCC 201354</strain>
    </source>
</reference>
<keyword evidence="4" id="KW-1185">Reference proteome</keyword>
<dbReference type="STRING" id="504805.SAMN05421505_10696"/>